<accession>A0A0G4M0N2</accession>
<reference evidence="1 2" key="1">
    <citation type="submission" date="2015-05" db="EMBL/GenBank/DDBJ databases">
        <authorList>
            <person name="Wang D.B."/>
            <person name="Wang M."/>
        </authorList>
    </citation>
    <scope>NUCLEOTIDE SEQUENCE [LARGE SCALE GENOMIC DNA]</scope>
    <source>
        <strain evidence="1">VL1</strain>
    </source>
</reference>
<organism evidence="1 2">
    <name type="scientific">Verticillium longisporum</name>
    <name type="common">Verticillium dahliae var. longisporum</name>
    <dbReference type="NCBI Taxonomy" id="100787"/>
    <lineage>
        <taxon>Eukaryota</taxon>
        <taxon>Fungi</taxon>
        <taxon>Dikarya</taxon>
        <taxon>Ascomycota</taxon>
        <taxon>Pezizomycotina</taxon>
        <taxon>Sordariomycetes</taxon>
        <taxon>Hypocreomycetidae</taxon>
        <taxon>Glomerellales</taxon>
        <taxon>Plectosphaerellaceae</taxon>
        <taxon>Verticillium</taxon>
    </lineage>
</organism>
<protein>
    <submittedName>
        <fullName evidence="1">Uncharacterized protein</fullName>
    </submittedName>
</protein>
<name>A0A0G4M0N2_VERLO</name>
<dbReference type="EMBL" id="CVQH01020529">
    <property type="protein sequence ID" value="CRK27827.1"/>
    <property type="molecule type" value="Genomic_DNA"/>
</dbReference>
<keyword evidence="2" id="KW-1185">Reference proteome</keyword>
<sequence>MIKFGFPNVPIWDKTRACQNPLPSARLPVKRNTSLPTCNDARSITRRLRWRSPAHVHTPSSS</sequence>
<dbReference type="Proteomes" id="UP000044602">
    <property type="component" value="Unassembled WGS sequence"/>
</dbReference>
<proteinExistence type="predicted"/>
<evidence type="ECO:0000313" key="1">
    <source>
        <dbReference type="EMBL" id="CRK27827.1"/>
    </source>
</evidence>
<gene>
    <name evidence="1" type="ORF">BN1708_004490</name>
</gene>
<dbReference type="AlphaFoldDB" id="A0A0G4M0N2"/>
<evidence type="ECO:0000313" key="2">
    <source>
        <dbReference type="Proteomes" id="UP000044602"/>
    </source>
</evidence>